<evidence type="ECO:0000313" key="2">
    <source>
        <dbReference type="Proteomes" id="UP001250662"/>
    </source>
</evidence>
<dbReference type="EMBL" id="JAVRHU010000002">
    <property type="protein sequence ID" value="MDT0621572.1"/>
    <property type="molecule type" value="Genomic_DNA"/>
</dbReference>
<proteinExistence type="predicted"/>
<name>A0ABU3BHD0_9FLAO</name>
<evidence type="ECO:0000313" key="1">
    <source>
        <dbReference type="EMBL" id="MDT0621572.1"/>
    </source>
</evidence>
<accession>A0ABU3BHD0</accession>
<dbReference type="Proteomes" id="UP001250662">
    <property type="component" value="Unassembled WGS sequence"/>
</dbReference>
<keyword evidence="2" id="KW-1185">Reference proteome</keyword>
<dbReference type="RefSeq" id="WP_311387626.1">
    <property type="nucleotide sequence ID" value="NZ_JAVRHU010000002.1"/>
</dbReference>
<organism evidence="1 2">
    <name type="scientific">Croceitalea vernalis</name>
    <dbReference type="NCBI Taxonomy" id="3075599"/>
    <lineage>
        <taxon>Bacteria</taxon>
        <taxon>Pseudomonadati</taxon>
        <taxon>Bacteroidota</taxon>
        <taxon>Flavobacteriia</taxon>
        <taxon>Flavobacteriales</taxon>
        <taxon>Flavobacteriaceae</taxon>
        <taxon>Croceitalea</taxon>
    </lineage>
</organism>
<reference evidence="1 2" key="1">
    <citation type="submission" date="2023-09" db="EMBL/GenBank/DDBJ databases">
        <authorList>
            <person name="Rey-Velasco X."/>
        </authorList>
    </citation>
    <scope>NUCLEOTIDE SEQUENCE [LARGE SCALE GENOMIC DNA]</scope>
    <source>
        <strain evidence="1 2">P007</strain>
    </source>
</reference>
<comment type="caution">
    <text evidence="1">The sequence shown here is derived from an EMBL/GenBank/DDBJ whole genome shotgun (WGS) entry which is preliminary data.</text>
</comment>
<sequence length="126" mass="14419">MTKEISQWLIAFGGGLKRLHFFVSQPHHLAQSILCSIKKRRKETSINTVLVNANATTGPKFQRYLISKIYVLFYIMLGTHSKKLQTRREVARAKKLSRYARAPSRSYFKRSTRPSKILPLAVATIG</sequence>
<gene>
    <name evidence="1" type="ORF">RM520_08040</name>
</gene>
<protein>
    <submittedName>
        <fullName evidence="1">Uncharacterized protein</fullName>
    </submittedName>
</protein>